<gene>
    <name evidence="1" type="ORF">DGYR_LOCUS8047</name>
</gene>
<organism evidence="1 2">
    <name type="scientific">Dimorphilus gyrociliatus</name>
    <dbReference type="NCBI Taxonomy" id="2664684"/>
    <lineage>
        <taxon>Eukaryota</taxon>
        <taxon>Metazoa</taxon>
        <taxon>Spiralia</taxon>
        <taxon>Lophotrochozoa</taxon>
        <taxon>Annelida</taxon>
        <taxon>Polychaeta</taxon>
        <taxon>Polychaeta incertae sedis</taxon>
        <taxon>Dinophilidae</taxon>
        <taxon>Dimorphilus</taxon>
    </lineage>
</organism>
<dbReference type="AlphaFoldDB" id="A0A7I8VV71"/>
<dbReference type="EMBL" id="CAJFCJ010000011">
    <property type="protein sequence ID" value="CAD5119867.1"/>
    <property type="molecule type" value="Genomic_DNA"/>
</dbReference>
<proteinExistence type="predicted"/>
<comment type="caution">
    <text evidence="1">The sequence shown here is derived from an EMBL/GenBank/DDBJ whole genome shotgun (WGS) entry which is preliminary data.</text>
</comment>
<sequence>MEEFREMNPDLEDKKTRSFFKFPIKGLRERTGGRRRENRLKDTAKITVELKKEIPPGYELAWVRTSTGIRYLELVPSEKIPIRKKIGEARSRSRNYIDDSAIRNRKLTGDNEASV</sequence>
<reference evidence="1 2" key="1">
    <citation type="submission" date="2020-08" db="EMBL/GenBank/DDBJ databases">
        <authorList>
            <person name="Hejnol A."/>
        </authorList>
    </citation>
    <scope>NUCLEOTIDE SEQUENCE [LARGE SCALE GENOMIC DNA]</scope>
</reference>
<protein>
    <submittedName>
        <fullName evidence="1">DgyrCDS8451</fullName>
    </submittedName>
</protein>
<keyword evidence="2" id="KW-1185">Reference proteome</keyword>
<evidence type="ECO:0000313" key="2">
    <source>
        <dbReference type="Proteomes" id="UP000549394"/>
    </source>
</evidence>
<evidence type="ECO:0000313" key="1">
    <source>
        <dbReference type="EMBL" id="CAD5119867.1"/>
    </source>
</evidence>
<accession>A0A7I8VV71</accession>
<dbReference type="Proteomes" id="UP000549394">
    <property type="component" value="Unassembled WGS sequence"/>
</dbReference>
<name>A0A7I8VV71_9ANNE</name>